<keyword evidence="5" id="KW-0496">Mitochondrion</keyword>
<dbReference type="PANTHER" id="PTHR46685">
    <property type="entry name" value="28S RIBOSOMAL PROTEIN S15, MITOCHONDRIAL"/>
    <property type="match status" value="1"/>
</dbReference>
<comment type="subcellular location">
    <subcellularLocation>
        <location evidence="1">Mitochondrion</location>
    </subcellularLocation>
</comment>
<accession>A0A9N6ZFM4</accession>
<keyword evidence="6 9" id="KW-0687">Ribonucleoprotein</keyword>
<evidence type="ECO:0000256" key="8">
    <source>
        <dbReference type="ARBA" id="ARBA00035528"/>
    </source>
</evidence>
<dbReference type="GO" id="GO:0005763">
    <property type="term" value="C:mitochondrial small ribosomal subunit"/>
    <property type="evidence" value="ECO:0007669"/>
    <property type="project" value="TreeGrafter"/>
</dbReference>
<keyword evidence="4 9" id="KW-0689">Ribosomal protein</keyword>
<evidence type="ECO:0000256" key="5">
    <source>
        <dbReference type="ARBA" id="ARBA00023128"/>
    </source>
</evidence>
<dbReference type="AlphaFoldDB" id="A0A9N6ZFM4"/>
<dbReference type="GO" id="GO:0003735">
    <property type="term" value="F:structural constituent of ribosome"/>
    <property type="evidence" value="ECO:0007669"/>
    <property type="project" value="InterPro"/>
</dbReference>
<dbReference type="PANTHER" id="PTHR46685:SF1">
    <property type="entry name" value="SMALL RIBOSOMAL SUBUNIT PROTEIN US15M"/>
    <property type="match status" value="1"/>
</dbReference>
<dbReference type="InterPro" id="IPR009068">
    <property type="entry name" value="uS15_NS1_RNA-bd_sf"/>
</dbReference>
<keyword evidence="3" id="KW-0809">Transit peptide</keyword>
<evidence type="ECO:0000256" key="1">
    <source>
        <dbReference type="ARBA" id="ARBA00004173"/>
    </source>
</evidence>
<dbReference type="SMART" id="SM01387">
    <property type="entry name" value="Ribosomal_S15"/>
    <property type="match status" value="1"/>
</dbReference>
<dbReference type="Pfam" id="PF00312">
    <property type="entry name" value="Ribosomal_S15"/>
    <property type="match status" value="1"/>
</dbReference>
<sequence>MLRSFAGGLKQLVQCSALSRVKAPGFVPVRTAKQEVKIEWRQPPHVPCILPEKSGDLQPNPVLPKSTLLFRYDKCNELHNADPIVHQLLTVEFSEKSKALQTHLQQRLAQLQCHQFDSGSRTAAITALTIRIRNLQLHTFAMKKDKVATRFLKEMIDRRNKFLRQLRLRDYRRFEWLLQELQIRHKALPTKAVFLTKKQNTIKLTQKYCDDLQARKMTEYRNQLEEERKQFAKEKEAALKWIEKEEHDLKAATK</sequence>
<name>A0A9N6ZFM4_9CRUS</name>
<dbReference type="Gene3D" id="1.10.287.10">
    <property type="entry name" value="S15/NS1, RNA-binding"/>
    <property type="match status" value="1"/>
</dbReference>
<evidence type="ECO:0000256" key="3">
    <source>
        <dbReference type="ARBA" id="ARBA00022946"/>
    </source>
</evidence>
<dbReference type="EMBL" id="OC988995">
    <property type="protein sequence ID" value="CAG4645650.1"/>
    <property type="molecule type" value="Genomic_DNA"/>
</dbReference>
<organism evidence="10">
    <name type="scientific">Lynceus sp. MCZ IZ 141354</name>
    <dbReference type="NCBI Taxonomy" id="1930659"/>
    <lineage>
        <taxon>Eukaryota</taxon>
        <taxon>Metazoa</taxon>
        <taxon>Ecdysozoa</taxon>
        <taxon>Arthropoda</taxon>
        <taxon>Crustacea</taxon>
        <taxon>Branchiopoda</taxon>
        <taxon>Diplostraca</taxon>
        <taxon>Laevicaudata</taxon>
        <taxon>Lynceidae</taxon>
        <taxon>Lynceus</taxon>
    </lineage>
</organism>
<evidence type="ECO:0000256" key="7">
    <source>
        <dbReference type="ARBA" id="ARBA00035249"/>
    </source>
</evidence>
<dbReference type="GO" id="GO:0032543">
    <property type="term" value="P:mitochondrial translation"/>
    <property type="evidence" value="ECO:0007669"/>
    <property type="project" value="TreeGrafter"/>
</dbReference>
<protein>
    <recommendedName>
        <fullName evidence="7">Small ribosomal subunit protein uS15m</fullName>
    </recommendedName>
    <alternativeName>
        <fullName evidence="8">28S ribosomal protein S15, mitochondrial</fullName>
    </alternativeName>
</protein>
<comment type="similarity">
    <text evidence="2 9">Belongs to the universal ribosomal protein uS15 family.</text>
</comment>
<reference evidence="10" key="1">
    <citation type="submission" date="2021-04" db="EMBL/GenBank/DDBJ databases">
        <authorList>
            <person name="Cornetti L."/>
        </authorList>
    </citation>
    <scope>NUCLEOTIDE SEQUENCE</scope>
</reference>
<evidence type="ECO:0000256" key="9">
    <source>
        <dbReference type="RuleBase" id="RU003919"/>
    </source>
</evidence>
<dbReference type="InterPro" id="IPR052137">
    <property type="entry name" value="uS15_ribosomal"/>
</dbReference>
<proteinExistence type="inferred from homology"/>
<evidence type="ECO:0000256" key="6">
    <source>
        <dbReference type="ARBA" id="ARBA00023274"/>
    </source>
</evidence>
<evidence type="ECO:0000313" key="10">
    <source>
        <dbReference type="EMBL" id="CAG4645650.1"/>
    </source>
</evidence>
<dbReference type="SUPFAM" id="SSF47060">
    <property type="entry name" value="S15/NS1 RNA-binding domain"/>
    <property type="match status" value="1"/>
</dbReference>
<evidence type="ECO:0000256" key="4">
    <source>
        <dbReference type="ARBA" id="ARBA00022980"/>
    </source>
</evidence>
<gene>
    <name evidence="10" type="primary">EOG090X09BQ</name>
</gene>
<dbReference type="GO" id="GO:0003723">
    <property type="term" value="F:RNA binding"/>
    <property type="evidence" value="ECO:0007669"/>
    <property type="project" value="TreeGrafter"/>
</dbReference>
<dbReference type="InterPro" id="IPR000589">
    <property type="entry name" value="Ribosomal_uS15"/>
</dbReference>
<evidence type="ECO:0000256" key="2">
    <source>
        <dbReference type="ARBA" id="ARBA00008434"/>
    </source>
</evidence>